<dbReference type="RefSeq" id="WP_074884671.1">
    <property type="nucleotide sequence ID" value="NZ_FOXO01000004.1"/>
</dbReference>
<dbReference type="OrthoDB" id="2005184at2"/>
<keyword evidence="2" id="KW-1185">Reference proteome</keyword>
<sequence>MSGREELINQLAASMGAGDFAQTKYKDSKYDAQTGTLYCDGIMITKPVIEKAEQHFKTLKSKCSYNDPASREMAMIYQVAIEGINMIRNSGQQTMKEDKSE</sequence>
<organism evidence="1 2">
    <name type="scientific">Butyrivibrio proteoclasticus</name>
    <dbReference type="NCBI Taxonomy" id="43305"/>
    <lineage>
        <taxon>Bacteria</taxon>
        <taxon>Bacillati</taxon>
        <taxon>Bacillota</taxon>
        <taxon>Clostridia</taxon>
        <taxon>Lachnospirales</taxon>
        <taxon>Lachnospiraceae</taxon>
        <taxon>Butyrivibrio</taxon>
    </lineage>
</organism>
<dbReference type="AlphaFoldDB" id="A0A1I5RMK9"/>
<dbReference type="EMBL" id="FOXO01000004">
    <property type="protein sequence ID" value="SFP59794.1"/>
    <property type="molecule type" value="Genomic_DNA"/>
</dbReference>
<reference evidence="2" key="1">
    <citation type="submission" date="2016-10" db="EMBL/GenBank/DDBJ databases">
        <authorList>
            <person name="Varghese N."/>
            <person name="Submissions S."/>
        </authorList>
    </citation>
    <scope>NUCLEOTIDE SEQUENCE [LARGE SCALE GENOMIC DNA]</scope>
    <source>
        <strain evidence="2">P18</strain>
    </source>
</reference>
<name>A0A1I5RMK9_9FIRM</name>
<evidence type="ECO:0000313" key="1">
    <source>
        <dbReference type="EMBL" id="SFP59794.1"/>
    </source>
</evidence>
<protein>
    <submittedName>
        <fullName evidence="1">Uncharacterized protein</fullName>
    </submittedName>
</protein>
<evidence type="ECO:0000313" key="2">
    <source>
        <dbReference type="Proteomes" id="UP000182624"/>
    </source>
</evidence>
<accession>A0A1I5RMK9</accession>
<dbReference type="Proteomes" id="UP000182624">
    <property type="component" value="Unassembled WGS sequence"/>
</dbReference>
<gene>
    <name evidence="1" type="ORF">SAMN04487928_104102</name>
</gene>
<proteinExistence type="predicted"/>